<dbReference type="Pfam" id="PF16457">
    <property type="entry name" value="PH_12"/>
    <property type="match status" value="1"/>
</dbReference>
<evidence type="ECO:0000313" key="2">
    <source>
        <dbReference type="Proteomes" id="UP001318040"/>
    </source>
</evidence>
<gene>
    <name evidence="3" type="primary">LOC116954248</name>
</gene>
<dbReference type="InterPro" id="IPR011993">
    <property type="entry name" value="PH-like_dom_sf"/>
</dbReference>
<dbReference type="GO" id="GO:0048015">
    <property type="term" value="P:phosphatidylinositol-mediated signaling"/>
    <property type="evidence" value="ECO:0007669"/>
    <property type="project" value="TreeGrafter"/>
</dbReference>
<organism evidence="2 3">
    <name type="scientific">Petromyzon marinus</name>
    <name type="common">Sea lamprey</name>
    <dbReference type="NCBI Taxonomy" id="7757"/>
    <lineage>
        <taxon>Eukaryota</taxon>
        <taxon>Metazoa</taxon>
        <taxon>Chordata</taxon>
        <taxon>Craniata</taxon>
        <taxon>Vertebrata</taxon>
        <taxon>Cyclostomata</taxon>
        <taxon>Hyperoartia</taxon>
        <taxon>Petromyzontiformes</taxon>
        <taxon>Petromyzontidae</taxon>
        <taxon>Petromyzon</taxon>
    </lineage>
</organism>
<dbReference type="GO" id="GO:0051209">
    <property type="term" value="P:release of sequestered calcium ion into cytosol"/>
    <property type="evidence" value="ECO:0007669"/>
    <property type="project" value="TreeGrafter"/>
</dbReference>
<accession>A0AAJ7U9G8</accession>
<evidence type="ECO:0000259" key="1">
    <source>
        <dbReference type="SMART" id="SM00233"/>
    </source>
</evidence>
<dbReference type="GO" id="GO:0010634">
    <property type="term" value="P:positive regulation of epithelial cell migration"/>
    <property type="evidence" value="ECO:0007669"/>
    <property type="project" value="TreeGrafter"/>
</dbReference>
<dbReference type="KEGG" id="pmrn:116954248"/>
<reference evidence="3" key="1">
    <citation type="submission" date="2025-08" db="UniProtKB">
        <authorList>
            <consortium name="RefSeq"/>
        </authorList>
    </citation>
    <scope>IDENTIFICATION</scope>
    <source>
        <tissue evidence="3">Sperm</tissue>
    </source>
</reference>
<feature type="domain" description="PH" evidence="1">
    <location>
        <begin position="27"/>
        <end position="138"/>
    </location>
</feature>
<dbReference type="GO" id="GO:0004435">
    <property type="term" value="F:phosphatidylinositol-4,5-bisphosphate phospholipase C activity"/>
    <property type="evidence" value="ECO:0007669"/>
    <property type="project" value="TreeGrafter"/>
</dbReference>
<dbReference type="PANTHER" id="PTHR10336:SF159">
    <property type="entry name" value="1-PHOSPHATIDYLINOSITOL 4,5-BISPHOSPHATE PHOSPHODIESTERASE GAMMA"/>
    <property type="match status" value="1"/>
</dbReference>
<dbReference type="SMART" id="SM00233">
    <property type="entry name" value="PH"/>
    <property type="match status" value="1"/>
</dbReference>
<dbReference type="FunFam" id="2.30.29.30:FF:000155">
    <property type="entry name" value="1-phosphatidylinositol 4,5-bisphosphate phosphodiesterase gamma"/>
    <property type="match status" value="1"/>
</dbReference>
<dbReference type="GO" id="GO:0046488">
    <property type="term" value="P:phosphatidylinositol metabolic process"/>
    <property type="evidence" value="ECO:0007669"/>
    <property type="project" value="TreeGrafter"/>
</dbReference>
<keyword evidence="2" id="KW-1185">Reference proteome</keyword>
<protein>
    <submittedName>
        <fullName evidence="3">1-phosphatidylinositol 4,5-bisphosphate phosphodiesterase gamma-1-like</fullName>
    </submittedName>
</protein>
<dbReference type="InterPro" id="IPR001849">
    <property type="entry name" value="PH_domain"/>
</dbReference>
<dbReference type="AlphaFoldDB" id="A0AAJ7U9G8"/>
<dbReference type="CDD" id="cd13362">
    <property type="entry name" value="PH_PLC_gamma"/>
    <property type="match status" value="1"/>
</dbReference>
<proteinExistence type="predicted"/>
<dbReference type="PANTHER" id="PTHR10336">
    <property type="entry name" value="PHOSPHOINOSITIDE-SPECIFIC PHOSPHOLIPASE C FAMILY PROTEIN"/>
    <property type="match status" value="1"/>
</dbReference>
<dbReference type="SUPFAM" id="SSF50729">
    <property type="entry name" value="PH domain-like"/>
    <property type="match status" value="1"/>
</dbReference>
<sequence length="290" mass="31847">MSTGGGPASPAPPETLAPACRQLRQGTSMTLFQQKKSQRPERKTFQVVGETRQVVWWSRSPDKTEGIVDIREIKEIRPGKNSRDFERYQDEARKVDALLCFVVLHGTEFRLKTLSIVADSKEEASVWVTGLNWLLTDTLWAPTALQIERWLRKQFYAMDREPGKTGASASPRFSRYRPGVSGTIRADRAVSRLARGSAAGRPSVGRSRVNRQSVGRWSAACRRSVGRWPATGRPAVGQSVGRPSVRQSVNRPRACLGLAAGRAVSMPASQGVASSGLFYVSHEIAGSETP</sequence>
<dbReference type="InterPro" id="IPR001192">
    <property type="entry name" value="PI-PLC_fam"/>
</dbReference>
<dbReference type="RefSeq" id="XP_032830717.1">
    <property type="nucleotide sequence ID" value="XM_032974826.1"/>
</dbReference>
<name>A0AAJ7U9G8_PETMA</name>
<dbReference type="GO" id="GO:0032587">
    <property type="term" value="C:ruffle membrane"/>
    <property type="evidence" value="ECO:0007669"/>
    <property type="project" value="TreeGrafter"/>
</dbReference>
<evidence type="ECO:0000313" key="3">
    <source>
        <dbReference type="RefSeq" id="XP_032830717.1"/>
    </source>
</evidence>
<dbReference type="Proteomes" id="UP001318040">
    <property type="component" value="Chromosome 54"/>
</dbReference>
<dbReference type="Gene3D" id="2.30.29.30">
    <property type="entry name" value="Pleckstrin-homology domain (PH domain)/Phosphotyrosine-binding domain (PTB)"/>
    <property type="match status" value="1"/>
</dbReference>